<name>A0A6G1IC53_9PEZI</name>
<protein>
    <submittedName>
        <fullName evidence="1">Uncharacterized protein</fullName>
    </submittedName>
</protein>
<organism evidence="1 2">
    <name type="scientific">Trichodelitschia bisporula</name>
    <dbReference type="NCBI Taxonomy" id="703511"/>
    <lineage>
        <taxon>Eukaryota</taxon>
        <taxon>Fungi</taxon>
        <taxon>Dikarya</taxon>
        <taxon>Ascomycota</taxon>
        <taxon>Pezizomycotina</taxon>
        <taxon>Dothideomycetes</taxon>
        <taxon>Dothideomycetes incertae sedis</taxon>
        <taxon>Phaeotrichales</taxon>
        <taxon>Phaeotrichaceae</taxon>
        <taxon>Trichodelitschia</taxon>
    </lineage>
</organism>
<keyword evidence="2" id="KW-1185">Reference proteome</keyword>
<evidence type="ECO:0000313" key="1">
    <source>
        <dbReference type="EMBL" id="KAF2405649.1"/>
    </source>
</evidence>
<proteinExistence type="predicted"/>
<dbReference type="AlphaFoldDB" id="A0A6G1IC53"/>
<dbReference type="EMBL" id="ML996687">
    <property type="protein sequence ID" value="KAF2405649.1"/>
    <property type="molecule type" value="Genomic_DNA"/>
</dbReference>
<gene>
    <name evidence="1" type="ORF">EJ06DRAFT_526160</name>
</gene>
<reference evidence="1" key="1">
    <citation type="journal article" date="2020" name="Stud. Mycol.">
        <title>101 Dothideomycetes genomes: a test case for predicting lifestyles and emergence of pathogens.</title>
        <authorList>
            <person name="Haridas S."/>
            <person name="Albert R."/>
            <person name="Binder M."/>
            <person name="Bloem J."/>
            <person name="Labutti K."/>
            <person name="Salamov A."/>
            <person name="Andreopoulos B."/>
            <person name="Baker S."/>
            <person name="Barry K."/>
            <person name="Bills G."/>
            <person name="Bluhm B."/>
            <person name="Cannon C."/>
            <person name="Castanera R."/>
            <person name="Culley D."/>
            <person name="Daum C."/>
            <person name="Ezra D."/>
            <person name="Gonzalez J."/>
            <person name="Henrissat B."/>
            <person name="Kuo A."/>
            <person name="Liang C."/>
            <person name="Lipzen A."/>
            <person name="Lutzoni F."/>
            <person name="Magnuson J."/>
            <person name="Mondo S."/>
            <person name="Nolan M."/>
            <person name="Ohm R."/>
            <person name="Pangilinan J."/>
            <person name="Park H.-J."/>
            <person name="Ramirez L."/>
            <person name="Alfaro M."/>
            <person name="Sun H."/>
            <person name="Tritt A."/>
            <person name="Yoshinaga Y."/>
            <person name="Zwiers L.-H."/>
            <person name="Turgeon B."/>
            <person name="Goodwin S."/>
            <person name="Spatafora J."/>
            <person name="Crous P."/>
            <person name="Grigoriev I."/>
        </authorList>
    </citation>
    <scope>NUCLEOTIDE SEQUENCE</scope>
    <source>
        <strain evidence="1">CBS 262.69</strain>
    </source>
</reference>
<evidence type="ECO:0000313" key="2">
    <source>
        <dbReference type="Proteomes" id="UP000799640"/>
    </source>
</evidence>
<sequence>MLRSLDSGTHASLIIWPSSLAVCTDHLLLSSDQAAASSGRCSTITALLKTALPAPSKVVQLCGWRQRGSGRTI</sequence>
<dbReference type="Proteomes" id="UP000799640">
    <property type="component" value="Unassembled WGS sequence"/>
</dbReference>
<accession>A0A6G1IC53</accession>